<feature type="compositionally biased region" description="Pro residues" evidence="1">
    <location>
        <begin position="446"/>
        <end position="456"/>
    </location>
</feature>
<dbReference type="EMBL" id="WTPW01002655">
    <property type="protein sequence ID" value="KAF0372988.1"/>
    <property type="molecule type" value="Genomic_DNA"/>
</dbReference>
<feature type="compositionally biased region" description="Polar residues" evidence="1">
    <location>
        <begin position="250"/>
        <end position="260"/>
    </location>
</feature>
<sequence>MSINFVRCLMSEPSAPPISQVSVMNVDQLNAQQLPRQPQPPYYPAQTQLLAPPTMAEVQPPPPGLPPRPVDFGTQQSYDLAPPPPLRAAVPTSLPQLPQLPQPPQPIGSVKEGSTLTKTDITTPPPISSQVPIPKKPPQMKKSTQPLHLLLLECCKEYITGNLATKSEEDIKELLNDRKKLHADLQLYCTDVILTSARDRILNELDERGKEALKDISPDSEIIKLRFEEAAALHKNFTDAVEELKLKNTTSTDEVIQDTPSTEENENDTNKQPEPLTQVFRLWDQINKTDVMDNLHTAHMDQSRNRGRGQNRGGYWQPRGAPRHAPYQNQAQGQRRRDWGARDDRDYRERRGDEHYNRDRRDEYSRRDYDRRQDFRGPPNPSQAFNRDRQQMGRRDDSYHRNYDERRRDSYDRRPEDNRHPRDHRGPPLPLTIVPPKPSPSIYEAPPMPPMPPTVPNPAIQSPQPGYDYTSYSTDQQYSSVYPGYFPQYPQESSTNGQSYQYSTVSTSAAWDTQTNPMQSVPIQLASFNWNQPGRHTAIPLPTDFMSGPSNAPRLSMPEPHDVLGVIKGVIIRDAQGNIGLSQYSFSSSM</sequence>
<dbReference type="OrthoDB" id="5341823at2759"/>
<protein>
    <submittedName>
        <fullName evidence="2">Uncharacterized protein</fullName>
    </submittedName>
</protein>
<evidence type="ECO:0000256" key="1">
    <source>
        <dbReference type="SAM" id="MobiDB-lite"/>
    </source>
</evidence>
<feature type="compositionally biased region" description="Basic and acidic residues" evidence="1">
    <location>
        <begin position="335"/>
        <end position="375"/>
    </location>
</feature>
<keyword evidence="3" id="KW-1185">Reference proteome</keyword>
<feature type="compositionally biased region" description="Basic and acidic residues" evidence="1">
    <location>
        <begin position="386"/>
        <end position="426"/>
    </location>
</feature>
<evidence type="ECO:0000313" key="3">
    <source>
        <dbReference type="Proteomes" id="UP000439903"/>
    </source>
</evidence>
<feature type="compositionally biased region" description="Pro residues" evidence="1">
    <location>
        <begin position="59"/>
        <end position="69"/>
    </location>
</feature>
<evidence type="ECO:0000313" key="2">
    <source>
        <dbReference type="EMBL" id="KAF0372988.1"/>
    </source>
</evidence>
<comment type="caution">
    <text evidence="2">The sequence shown here is derived from an EMBL/GenBank/DDBJ whole genome shotgun (WGS) entry which is preliminary data.</text>
</comment>
<feature type="compositionally biased region" description="Pro residues" evidence="1">
    <location>
        <begin position="427"/>
        <end position="439"/>
    </location>
</feature>
<feature type="region of interest" description="Disordered" evidence="1">
    <location>
        <begin position="298"/>
        <end position="470"/>
    </location>
</feature>
<accession>A0A8H3WY21</accession>
<gene>
    <name evidence="2" type="ORF">F8M41_013083</name>
</gene>
<feature type="region of interest" description="Disordered" evidence="1">
    <location>
        <begin position="54"/>
        <end position="76"/>
    </location>
</feature>
<feature type="region of interest" description="Disordered" evidence="1">
    <location>
        <begin position="117"/>
        <end position="141"/>
    </location>
</feature>
<organism evidence="2 3">
    <name type="scientific">Gigaspora margarita</name>
    <dbReference type="NCBI Taxonomy" id="4874"/>
    <lineage>
        <taxon>Eukaryota</taxon>
        <taxon>Fungi</taxon>
        <taxon>Fungi incertae sedis</taxon>
        <taxon>Mucoromycota</taxon>
        <taxon>Glomeromycotina</taxon>
        <taxon>Glomeromycetes</taxon>
        <taxon>Diversisporales</taxon>
        <taxon>Gigasporaceae</taxon>
        <taxon>Gigaspora</taxon>
    </lineage>
</organism>
<reference evidence="2 3" key="1">
    <citation type="journal article" date="2019" name="Environ. Microbiol.">
        <title>At the nexus of three kingdoms: the genome of the mycorrhizal fungus Gigaspora margarita provides insights into plant, endobacterial and fungal interactions.</title>
        <authorList>
            <person name="Venice F."/>
            <person name="Ghignone S."/>
            <person name="Salvioli di Fossalunga A."/>
            <person name="Amselem J."/>
            <person name="Novero M."/>
            <person name="Xianan X."/>
            <person name="Sedzielewska Toro K."/>
            <person name="Morin E."/>
            <person name="Lipzen A."/>
            <person name="Grigoriev I.V."/>
            <person name="Henrissat B."/>
            <person name="Martin F.M."/>
            <person name="Bonfante P."/>
        </authorList>
    </citation>
    <scope>NUCLEOTIDE SEQUENCE [LARGE SCALE GENOMIC DNA]</scope>
    <source>
        <strain evidence="2 3">BEG34</strain>
    </source>
</reference>
<dbReference type="Proteomes" id="UP000439903">
    <property type="component" value="Unassembled WGS sequence"/>
</dbReference>
<dbReference type="AlphaFoldDB" id="A0A8H3WY21"/>
<name>A0A8H3WY21_GIGMA</name>
<feature type="region of interest" description="Disordered" evidence="1">
    <location>
        <begin position="250"/>
        <end position="277"/>
    </location>
</feature>
<proteinExistence type="predicted"/>